<dbReference type="PIRSF" id="PIRSF004681">
    <property type="entry name" value="UCP004681"/>
    <property type="match status" value="1"/>
</dbReference>
<dbReference type="Pfam" id="PF01894">
    <property type="entry name" value="YjbQ"/>
    <property type="match status" value="1"/>
</dbReference>
<reference evidence="2" key="1">
    <citation type="journal article" date="2015" name="Nature">
        <title>Complex archaea that bridge the gap between prokaryotes and eukaryotes.</title>
        <authorList>
            <person name="Spang A."/>
            <person name="Saw J.H."/>
            <person name="Jorgensen S.L."/>
            <person name="Zaremba-Niedzwiedzka K."/>
            <person name="Martijn J."/>
            <person name="Lind A.E."/>
            <person name="van Eijk R."/>
            <person name="Schleper C."/>
            <person name="Guy L."/>
            <person name="Ettema T.J."/>
        </authorList>
    </citation>
    <scope>NUCLEOTIDE SEQUENCE</scope>
</reference>
<dbReference type="PROSITE" id="PS01314">
    <property type="entry name" value="UPF0047"/>
    <property type="match status" value="1"/>
</dbReference>
<dbReference type="InterPro" id="IPR035917">
    <property type="entry name" value="YjbQ-like_sf"/>
</dbReference>
<dbReference type="PANTHER" id="PTHR30615">
    <property type="entry name" value="UNCHARACTERIZED PROTEIN YJBQ-RELATED"/>
    <property type="match status" value="1"/>
</dbReference>
<dbReference type="EMBL" id="LAZR01022573">
    <property type="protein sequence ID" value="KKL81403.1"/>
    <property type="molecule type" value="Genomic_DNA"/>
</dbReference>
<protein>
    <recommendedName>
        <fullName evidence="3">Secondary thiamine-phosphate synthase enzyme</fullName>
    </recommendedName>
</protein>
<organism evidence="2">
    <name type="scientific">marine sediment metagenome</name>
    <dbReference type="NCBI Taxonomy" id="412755"/>
    <lineage>
        <taxon>unclassified sequences</taxon>
        <taxon>metagenomes</taxon>
        <taxon>ecological metagenomes</taxon>
    </lineage>
</organism>
<dbReference type="PANTHER" id="PTHR30615:SF8">
    <property type="entry name" value="UPF0047 PROTEIN C4A8.02C"/>
    <property type="match status" value="1"/>
</dbReference>
<gene>
    <name evidence="2" type="ORF">LCGC14_1995130</name>
</gene>
<accession>A0A0F9F560</accession>
<comment type="similarity">
    <text evidence="1">Belongs to the UPF0047 family.</text>
</comment>
<proteinExistence type="inferred from homology"/>
<dbReference type="Gene3D" id="2.60.120.460">
    <property type="entry name" value="YjbQ-like"/>
    <property type="match status" value="1"/>
</dbReference>
<dbReference type="NCBIfam" id="TIGR00149">
    <property type="entry name" value="TIGR00149_YjbQ"/>
    <property type="match status" value="1"/>
</dbReference>
<evidence type="ECO:0008006" key="3">
    <source>
        <dbReference type="Google" id="ProtNLM"/>
    </source>
</evidence>
<comment type="caution">
    <text evidence="2">The sequence shown here is derived from an EMBL/GenBank/DDBJ whole genome shotgun (WGS) entry which is preliminary data.</text>
</comment>
<evidence type="ECO:0000256" key="1">
    <source>
        <dbReference type="ARBA" id="ARBA00005534"/>
    </source>
</evidence>
<name>A0A0F9F560_9ZZZZ</name>
<dbReference type="InterPro" id="IPR001602">
    <property type="entry name" value="UPF0047_YjbQ-like"/>
</dbReference>
<evidence type="ECO:0000313" key="2">
    <source>
        <dbReference type="EMBL" id="KKL81403.1"/>
    </source>
</evidence>
<dbReference type="AlphaFoldDB" id="A0A0F9F560"/>
<dbReference type="SUPFAM" id="SSF111038">
    <property type="entry name" value="YjbQ-like"/>
    <property type="match status" value="1"/>
</dbReference>
<sequence length="134" mass="14757">MLKYLNVKSSSRTEFIDITAQVQEEITEAGMESGVCYVYVPHTTAGVTINEGADPSVQEDMLSTLSQLVPQDPNYRHAEGNSDAHMKSSMIGASLSVPVHEGKLILGTWQAIFFAEFDGPRHRRAALKFITQDV</sequence>